<dbReference type="InterPro" id="IPR017850">
    <property type="entry name" value="Alkaline_phosphatase_core_sf"/>
</dbReference>
<dbReference type="GO" id="GO:0016788">
    <property type="term" value="F:hydrolase activity, acting on ester bonds"/>
    <property type="evidence" value="ECO:0007669"/>
    <property type="project" value="InterPro"/>
</dbReference>
<dbReference type="GO" id="GO:0009395">
    <property type="term" value="P:phospholipid catabolic process"/>
    <property type="evidence" value="ECO:0007669"/>
    <property type="project" value="TreeGrafter"/>
</dbReference>
<protein>
    <submittedName>
        <fullName evidence="3">Phosphoesterase</fullName>
    </submittedName>
</protein>
<dbReference type="EMBL" id="QDKQ01000033">
    <property type="protein sequence ID" value="PVM91033.1"/>
    <property type="molecule type" value="Genomic_DNA"/>
</dbReference>
<evidence type="ECO:0000256" key="1">
    <source>
        <dbReference type="ARBA" id="ARBA00022801"/>
    </source>
</evidence>
<gene>
    <name evidence="3" type="ORF">DDF67_08070</name>
</gene>
<dbReference type="AlphaFoldDB" id="A0A2T9K5D6"/>
<evidence type="ECO:0000313" key="4">
    <source>
        <dbReference type="Proteomes" id="UP000245073"/>
    </source>
</evidence>
<comment type="caution">
    <text evidence="3">The sequence shown here is derived from an EMBL/GenBank/DDBJ whole genome shotgun (WGS) entry which is preliminary data.</text>
</comment>
<dbReference type="PANTHER" id="PTHR31956:SF2">
    <property type="entry name" value="NON-SPECIFIC PHOSPHOLIPASE C6"/>
    <property type="match status" value="1"/>
</dbReference>
<accession>A0A2T9K5D6</accession>
<feature type="region of interest" description="Disordered" evidence="2">
    <location>
        <begin position="329"/>
        <end position="348"/>
    </location>
</feature>
<dbReference type="InterPro" id="IPR007312">
    <property type="entry name" value="Phosphoesterase"/>
</dbReference>
<evidence type="ECO:0000256" key="2">
    <source>
        <dbReference type="SAM" id="MobiDB-lite"/>
    </source>
</evidence>
<evidence type="ECO:0000313" key="3">
    <source>
        <dbReference type="EMBL" id="PVM91033.1"/>
    </source>
</evidence>
<organism evidence="3 4">
    <name type="scientific">Caulobacter endophyticus</name>
    <dbReference type="NCBI Taxonomy" id="2172652"/>
    <lineage>
        <taxon>Bacteria</taxon>
        <taxon>Pseudomonadati</taxon>
        <taxon>Pseudomonadota</taxon>
        <taxon>Alphaproteobacteria</taxon>
        <taxon>Caulobacterales</taxon>
        <taxon>Caulobacteraceae</taxon>
        <taxon>Caulobacter</taxon>
    </lineage>
</organism>
<dbReference type="Proteomes" id="UP000245073">
    <property type="component" value="Unassembled WGS sequence"/>
</dbReference>
<dbReference type="Pfam" id="PF04185">
    <property type="entry name" value="Phosphoesterase"/>
    <property type="match status" value="1"/>
</dbReference>
<sequence>MRWVAPNTASGVHNVFVLMLENHSFDNIFAFSGIPNIKAATTSDSNSFGGVTYHPSSPAPWAMPTDPGHEFYDVLVQLCGPPSSVPPPPNWRVPWTAYNQPIDNSGFVYDYANSTTEAPADNPFLKPSAKQRGAVMMCFDTPAQLPIINALATNFAICDHWFSSLPGPTWPNRFFVHGASSGGWADSPGSWTMGVWEYVSGFTYPSGASIYDKLNHKQLTWRIYQDESGSYVGATPQVTAIKGVDDSQPFKDFAWDVMGPYPYAYTFIEPNYGDTVLGTYEGGSSQHPMDSMVRGEALIKATYEAIRRSPLWENSLLIITYDEHGGFYDSVSPGQAPPPNDGSPKDASQNKAGFLFDVYGVRVPAVIVSPQIQAGVDSTIYDHASVSATLNALFGTGTMTDRDAQAADLTGLLTGTLRTDCPMTLPPLAPQTKPGSGDDDLEAARPDPAVLAAQPLPEQGNAIGLLLLLAKRDTHLSGGDAAAAAAVKARVAAIRTRGDLADYAHEVRAKLAAVRAARSSGEPGRAEEPAAVF</sequence>
<dbReference type="SUPFAM" id="SSF53649">
    <property type="entry name" value="Alkaline phosphatase-like"/>
    <property type="match status" value="1"/>
</dbReference>
<proteinExistence type="predicted"/>
<keyword evidence="4" id="KW-1185">Reference proteome</keyword>
<keyword evidence="1" id="KW-0378">Hydrolase</keyword>
<dbReference type="PANTHER" id="PTHR31956">
    <property type="entry name" value="NON-SPECIFIC PHOSPHOLIPASE C4-RELATED"/>
    <property type="match status" value="1"/>
</dbReference>
<dbReference type="OrthoDB" id="9770871at2"/>
<dbReference type="Gene3D" id="3.40.720.10">
    <property type="entry name" value="Alkaline Phosphatase, subunit A"/>
    <property type="match status" value="2"/>
</dbReference>
<name>A0A2T9K5D6_9CAUL</name>
<reference evidence="3 4" key="1">
    <citation type="submission" date="2018-04" db="EMBL/GenBank/DDBJ databases">
        <title>The genome sequence of Caulobacter sp. 744.</title>
        <authorList>
            <person name="Gao J."/>
            <person name="Sun J."/>
        </authorList>
    </citation>
    <scope>NUCLEOTIDE SEQUENCE [LARGE SCALE GENOMIC DNA]</scope>
    <source>
        <strain evidence="3 4">774</strain>
    </source>
</reference>